<dbReference type="OrthoDB" id="7205167at2"/>
<keyword evidence="2" id="KW-1185">Reference proteome</keyword>
<name>A0A1H3E4L6_9RHOB</name>
<evidence type="ECO:0008006" key="3">
    <source>
        <dbReference type="Google" id="ProtNLM"/>
    </source>
</evidence>
<accession>A0A1H3E4L6</accession>
<dbReference type="InterPro" id="IPR009531">
    <property type="entry name" value="DUF1150"/>
</dbReference>
<reference evidence="1 2" key="1">
    <citation type="submission" date="2016-10" db="EMBL/GenBank/DDBJ databases">
        <authorList>
            <person name="de Groot N.N."/>
        </authorList>
    </citation>
    <scope>NUCLEOTIDE SEQUENCE [LARGE SCALE GENOMIC DNA]</scope>
    <source>
        <strain evidence="1 2">DSM 17890</strain>
    </source>
</reference>
<protein>
    <recommendedName>
        <fullName evidence="3">DUF1150 domain-containing protein</fullName>
    </recommendedName>
</protein>
<dbReference type="Pfam" id="PF06620">
    <property type="entry name" value="DUF1150"/>
    <property type="match status" value="1"/>
</dbReference>
<sequence length="81" mass="8901">MTDHSPRAQAAPQLEIPGDIVYVRELTAEEAAEMPSTEGVPTDRKLFAIHDAEGARLALTDDRKLAFVLARQHDKVPVSVH</sequence>
<dbReference type="AlphaFoldDB" id="A0A1H3E4L6"/>
<evidence type="ECO:0000313" key="2">
    <source>
        <dbReference type="Proteomes" id="UP000199118"/>
    </source>
</evidence>
<proteinExistence type="predicted"/>
<gene>
    <name evidence="1" type="ORF">SAMN05444336_10939</name>
</gene>
<dbReference type="Proteomes" id="UP000199118">
    <property type="component" value="Unassembled WGS sequence"/>
</dbReference>
<dbReference type="EMBL" id="FNMZ01000009">
    <property type="protein sequence ID" value="SDX72859.1"/>
    <property type="molecule type" value="Genomic_DNA"/>
</dbReference>
<dbReference type="RefSeq" id="WP_092684578.1">
    <property type="nucleotide sequence ID" value="NZ_FNMZ01000009.1"/>
</dbReference>
<evidence type="ECO:0000313" key="1">
    <source>
        <dbReference type="EMBL" id="SDX72859.1"/>
    </source>
</evidence>
<organism evidence="1 2">
    <name type="scientific">Albimonas donghaensis</name>
    <dbReference type="NCBI Taxonomy" id="356660"/>
    <lineage>
        <taxon>Bacteria</taxon>
        <taxon>Pseudomonadati</taxon>
        <taxon>Pseudomonadota</taxon>
        <taxon>Alphaproteobacteria</taxon>
        <taxon>Rhodobacterales</taxon>
        <taxon>Paracoccaceae</taxon>
        <taxon>Albimonas</taxon>
    </lineage>
</organism>
<dbReference type="STRING" id="356660.SAMN05444336_10939"/>